<proteinExistence type="predicted"/>
<evidence type="ECO:0000313" key="3">
    <source>
        <dbReference type="Proteomes" id="UP001362999"/>
    </source>
</evidence>
<dbReference type="AlphaFoldDB" id="A0AAW0AEE2"/>
<organism evidence="2 3">
    <name type="scientific">Favolaschia claudopus</name>
    <dbReference type="NCBI Taxonomy" id="2862362"/>
    <lineage>
        <taxon>Eukaryota</taxon>
        <taxon>Fungi</taxon>
        <taxon>Dikarya</taxon>
        <taxon>Basidiomycota</taxon>
        <taxon>Agaricomycotina</taxon>
        <taxon>Agaricomycetes</taxon>
        <taxon>Agaricomycetidae</taxon>
        <taxon>Agaricales</taxon>
        <taxon>Marasmiineae</taxon>
        <taxon>Mycenaceae</taxon>
        <taxon>Favolaschia</taxon>
    </lineage>
</organism>
<feature type="region of interest" description="Disordered" evidence="1">
    <location>
        <begin position="222"/>
        <end position="249"/>
    </location>
</feature>
<accession>A0AAW0AEE2</accession>
<gene>
    <name evidence="2" type="ORF">R3P38DRAFT_3212825</name>
</gene>
<reference evidence="2 3" key="1">
    <citation type="journal article" date="2024" name="J Genomics">
        <title>Draft genome sequencing and assembly of Favolaschia claudopus CIRM-BRFM 2984 isolated from oak limbs.</title>
        <authorList>
            <person name="Navarro D."/>
            <person name="Drula E."/>
            <person name="Chaduli D."/>
            <person name="Cazenave R."/>
            <person name="Ahrendt S."/>
            <person name="Wang J."/>
            <person name="Lipzen A."/>
            <person name="Daum C."/>
            <person name="Barry K."/>
            <person name="Grigoriev I.V."/>
            <person name="Favel A."/>
            <person name="Rosso M.N."/>
            <person name="Martin F."/>
        </authorList>
    </citation>
    <scope>NUCLEOTIDE SEQUENCE [LARGE SCALE GENOMIC DNA]</scope>
    <source>
        <strain evidence="2 3">CIRM-BRFM 2984</strain>
    </source>
</reference>
<dbReference type="EMBL" id="JAWWNJ010000072">
    <property type="protein sequence ID" value="KAK7007162.1"/>
    <property type="molecule type" value="Genomic_DNA"/>
</dbReference>
<evidence type="ECO:0000313" key="2">
    <source>
        <dbReference type="EMBL" id="KAK7007162.1"/>
    </source>
</evidence>
<name>A0AAW0AEE2_9AGAR</name>
<feature type="compositionally biased region" description="Polar residues" evidence="1">
    <location>
        <begin position="222"/>
        <end position="240"/>
    </location>
</feature>
<sequence>MLLENVPWTARKNGGTELQQCLNLWDIAFGKGMDYAQKNEEQVRKERYEEGHAAGSKCSMEVPVTEVVVDRQKNCEEEGMWGFEVWRLYEEKTKSKKTNVRDLSSTAIAVQTDPPVLHSVAVDTPFPSLSDVATETDTPATAPFDWAEHAQRQRAHGPRAPPPTRDFSSLRSGRAHPSASLHRIVINPQAVPHGTQPYQSYVRLDSSLTMPKTQLLQCEHYSNSPVSSGQPFESQGTPQYHESPFPPINPRACDDVGFIS</sequence>
<evidence type="ECO:0000256" key="1">
    <source>
        <dbReference type="SAM" id="MobiDB-lite"/>
    </source>
</evidence>
<feature type="region of interest" description="Disordered" evidence="1">
    <location>
        <begin position="149"/>
        <end position="174"/>
    </location>
</feature>
<dbReference type="Proteomes" id="UP001362999">
    <property type="component" value="Unassembled WGS sequence"/>
</dbReference>
<keyword evidence="3" id="KW-1185">Reference proteome</keyword>
<comment type="caution">
    <text evidence="2">The sequence shown here is derived from an EMBL/GenBank/DDBJ whole genome shotgun (WGS) entry which is preliminary data.</text>
</comment>
<protein>
    <submittedName>
        <fullName evidence="2">Uncharacterized protein</fullName>
    </submittedName>
</protein>